<organism evidence="1 2">
    <name type="scientific">Lapidilactobacillus achengensis</name>
    <dbReference type="NCBI Taxonomy" id="2486000"/>
    <lineage>
        <taxon>Bacteria</taxon>
        <taxon>Bacillati</taxon>
        <taxon>Bacillota</taxon>
        <taxon>Bacilli</taxon>
        <taxon>Lactobacillales</taxon>
        <taxon>Lactobacillaceae</taxon>
        <taxon>Lapidilactobacillus</taxon>
    </lineage>
</organism>
<dbReference type="EMBL" id="JBHSSM010000016">
    <property type="protein sequence ID" value="MFC6315195.1"/>
    <property type="molecule type" value="Genomic_DNA"/>
</dbReference>
<sequence length="70" mass="8056">MDKKDILKMTKYDMAGLVPNEETTQSIRMLSRLFGESVNQYIVDGYDRVEAIEMAQALFSAVFKPHKLDK</sequence>
<dbReference type="RefSeq" id="WP_125598163.1">
    <property type="nucleotide sequence ID" value="NZ_JBHSSM010000016.1"/>
</dbReference>
<comment type="caution">
    <text evidence="1">The sequence shown here is derived from an EMBL/GenBank/DDBJ whole genome shotgun (WGS) entry which is preliminary data.</text>
</comment>
<dbReference type="Proteomes" id="UP001596310">
    <property type="component" value="Unassembled WGS sequence"/>
</dbReference>
<accession>A0ABW1UQ68</accession>
<evidence type="ECO:0000313" key="1">
    <source>
        <dbReference type="EMBL" id="MFC6315195.1"/>
    </source>
</evidence>
<protein>
    <submittedName>
        <fullName evidence="1">Uncharacterized protein</fullName>
    </submittedName>
</protein>
<gene>
    <name evidence="1" type="ORF">ACFQHW_06355</name>
</gene>
<evidence type="ECO:0000313" key="2">
    <source>
        <dbReference type="Proteomes" id="UP001596310"/>
    </source>
</evidence>
<reference evidence="2" key="1">
    <citation type="journal article" date="2019" name="Int. J. Syst. Evol. Microbiol.">
        <title>The Global Catalogue of Microorganisms (GCM) 10K type strain sequencing project: providing services to taxonomists for standard genome sequencing and annotation.</title>
        <authorList>
            <consortium name="The Broad Institute Genomics Platform"/>
            <consortium name="The Broad Institute Genome Sequencing Center for Infectious Disease"/>
            <person name="Wu L."/>
            <person name="Ma J."/>
        </authorList>
    </citation>
    <scope>NUCLEOTIDE SEQUENCE [LARGE SCALE GENOMIC DNA]</scope>
    <source>
        <strain evidence="2">CCM 8897</strain>
    </source>
</reference>
<keyword evidence="2" id="KW-1185">Reference proteome</keyword>
<name>A0ABW1UQ68_9LACO</name>
<proteinExistence type="predicted"/>